<evidence type="ECO:0000256" key="11">
    <source>
        <dbReference type="PROSITE-ProRule" id="PRU00169"/>
    </source>
</evidence>
<dbReference type="InterPro" id="IPR036641">
    <property type="entry name" value="HPT_dom_sf"/>
</dbReference>
<dbReference type="SUPFAM" id="SSF47226">
    <property type="entry name" value="Histidine-containing phosphotransfer domain, HPT domain"/>
    <property type="match status" value="1"/>
</dbReference>
<evidence type="ECO:0000313" key="15">
    <source>
        <dbReference type="Proteomes" id="UP000317036"/>
    </source>
</evidence>
<dbReference type="Proteomes" id="UP000317036">
    <property type="component" value="Unassembled WGS sequence"/>
</dbReference>
<feature type="modified residue" description="4-aspartylphosphate" evidence="11">
    <location>
        <position position="9"/>
    </location>
</feature>
<evidence type="ECO:0000256" key="3">
    <source>
        <dbReference type="ARBA" id="ARBA00022553"/>
    </source>
</evidence>
<keyword evidence="2" id="KW-1003">Cell membrane</keyword>
<dbReference type="GO" id="GO:0005524">
    <property type="term" value="F:ATP binding"/>
    <property type="evidence" value="ECO:0007669"/>
    <property type="project" value="UniProtKB-KW"/>
</dbReference>
<evidence type="ECO:0000256" key="4">
    <source>
        <dbReference type="ARBA" id="ARBA00022692"/>
    </source>
</evidence>
<protein>
    <submittedName>
        <fullName evidence="14">Response regulator</fullName>
    </submittedName>
</protein>
<dbReference type="RefSeq" id="WP_144843926.1">
    <property type="nucleotide sequence ID" value="NZ_VNJI01000004.1"/>
</dbReference>
<sequence>MKYDAILMDLQMPEMDGYEATTRIRELSNGIDTPIIAMTADAMKGVKEQVVKVGMNAYISKPFEPVELFSVLQRVIQGSMLKGYQQTAAAAQPSVSLPVLQVEETLARLGNNQALVMLLMQKFKANHFATIEEIREAASGGDRDQARFLTHTLKGAASNTDAKRLVKVLARLEHALVHYNESSFESILIELNESFMEVLVTLDYYLNEHQKATT</sequence>
<evidence type="ECO:0000256" key="10">
    <source>
        <dbReference type="PROSITE-ProRule" id="PRU00110"/>
    </source>
</evidence>
<organism evidence="14 15">
    <name type="scientific">Paenibacillus cremeus</name>
    <dbReference type="NCBI Taxonomy" id="2163881"/>
    <lineage>
        <taxon>Bacteria</taxon>
        <taxon>Bacillati</taxon>
        <taxon>Bacillota</taxon>
        <taxon>Bacilli</taxon>
        <taxon>Bacillales</taxon>
        <taxon>Paenibacillaceae</taxon>
        <taxon>Paenibacillus</taxon>
    </lineage>
</organism>
<keyword evidence="4" id="KW-0812">Transmembrane</keyword>
<keyword evidence="6" id="KW-0067">ATP-binding</keyword>
<dbReference type="Gene3D" id="1.20.120.160">
    <property type="entry name" value="HPT domain"/>
    <property type="match status" value="1"/>
</dbReference>
<dbReference type="OrthoDB" id="9790669at2"/>
<dbReference type="SUPFAM" id="SSF52172">
    <property type="entry name" value="CheY-like"/>
    <property type="match status" value="1"/>
</dbReference>
<dbReference type="PANTHER" id="PTHR45339:SF1">
    <property type="entry name" value="HYBRID SIGNAL TRANSDUCTION HISTIDINE KINASE J"/>
    <property type="match status" value="1"/>
</dbReference>
<dbReference type="PROSITE" id="PS50894">
    <property type="entry name" value="HPT"/>
    <property type="match status" value="1"/>
</dbReference>
<comment type="subcellular location">
    <subcellularLocation>
        <location evidence="1">Cell membrane</location>
        <topology evidence="1">Multi-pass membrane protein</topology>
    </subcellularLocation>
</comment>
<keyword evidence="5" id="KW-0547">Nucleotide-binding</keyword>
<evidence type="ECO:0000256" key="9">
    <source>
        <dbReference type="ARBA" id="ARBA00023136"/>
    </source>
</evidence>
<dbReference type="InterPro" id="IPR011006">
    <property type="entry name" value="CheY-like_superfamily"/>
</dbReference>
<dbReference type="InterPro" id="IPR001789">
    <property type="entry name" value="Sig_transdc_resp-reg_receiver"/>
</dbReference>
<proteinExistence type="predicted"/>
<accession>A0A559KGA4</accession>
<gene>
    <name evidence="14" type="ORF">FPZ49_04775</name>
</gene>
<feature type="domain" description="HPt" evidence="13">
    <location>
        <begin position="112"/>
        <end position="213"/>
    </location>
</feature>
<name>A0A559KGA4_9BACL</name>
<reference evidence="14 15" key="1">
    <citation type="submission" date="2019-07" db="EMBL/GenBank/DDBJ databases">
        <authorList>
            <person name="Kim J."/>
        </authorList>
    </citation>
    <scope>NUCLEOTIDE SEQUENCE [LARGE SCALE GENOMIC DNA]</scope>
    <source>
        <strain evidence="14 15">JC52</strain>
    </source>
</reference>
<feature type="domain" description="Response regulatory" evidence="12">
    <location>
        <begin position="1"/>
        <end position="76"/>
    </location>
</feature>
<evidence type="ECO:0000259" key="13">
    <source>
        <dbReference type="PROSITE" id="PS50894"/>
    </source>
</evidence>
<dbReference type="Pfam" id="PF01627">
    <property type="entry name" value="Hpt"/>
    <property type="match status" value="1"/>
</dbReference>
<dbReference type="InterPro" id="IPR008207">
    <property type="entry name" value="Sig_transdc_His_kin_Hpt_dom"/>
</dbReference>
<dbReference type="Gene3D" id="3.40.50.2300">
    <property type="match status" value="1"/>
</dbReference>
<dbReference type="CDD" id="cd17546">
    <property type="entry name" value="REC_hyHK_CKI1_RcsC-like"/>
    <property type="match status" value="1"/>
</dbReference>
<dbReference type="EMBL" id="VNJI01000004">
    <property type="protein sequence ID" value="TVY11152.1"/>
    <property type="molecule type" value="Genomic_DNA"/>
</dbReference>
<keyword evidence="7" id="KW-1133">Transmembrane helix</keyword>
<dbReference type="Pfam" id="PF00072">
    <property type="entry name" value="Response_reg"/>
    <property type="match status" value="1"/>
</dbReference>
<evidence type="ECO:0000256" key="1">
    <source>
        <dbReference type="ARBA" id="ARBA00004651"/>
    </source>
</evidence>
<evidence type="ECO:0000313" key="14">
    <source>
        <dbReference type="EMBL" id="TVY11152.1"/>
    </source>
</evidence>
<comment type="caution">
    <text evidence="14">The sequence shown here is derived from an EMBL/GenBank/DDBJ whole genome shotgun (WGS) entry which is preliminary data.</text>
</comment>
<keyword evidence="9" id="KW-0472">Membrane</keyword>
<dbReference type="PROSITE" id="PS50110">
    <property type="entry name" value="RESPONSE_REGULATORY"/>
    <property type="match status" value="1"/>
</dbReference>
<keyword evidence="8" id="KW-0902">Two-component regulatory system</keyword>
<dbReference type="PANTHER" id="PTHR45339">
    <property type="entry name" value="HYBRID SIGNAL TRANSDUCTION HISTIDINE KINASE J"/>
    <property type="match status" value="1"/>
</dbReference>
<evidence type="ECO:0000259" key="12">
    <source>
        <dbReference type="PROSITE" id="PS50110"/>
    </source>
</evidence>
<dbReference type="AlphaFoldDB" id="A0A559KGA4"/>
<evidence type="ECO:0000256" key="8">
    <source>
        <dbReference type="ARBA" id="ARBA00023012"/>
    </source>
</evidence>
<evidence type="ECO:0000256" key="2">
    <source>
        <dbReference type="ARBA" id="ARBA00022475"/>
    </source>
</evidence>
<evidence type="ECO:0000256" key="6">
    <source>
        <dbReference type="ARBA" id="ARBA00022840"/>
    </source>
</evidence>
<evidence type="ECO:0000256" key="5">
    <source>
        <dbReference type="ARBA" id="ARBA00022741"/>
    </source>
</evidence>
<feature type="modified residue" description="Phosphohistidine" evidence="10">
    <location>
        <position position="151"/>
    </location>
</feature>
<dbReference type="GO" id="GO:0005886">
    <property type="term" value="C:plasma membrane"/>
    <property type="evidence" value="ECO:0007669"/>
    <property type="project" value="UniProtKB-SubCell"/>
</dbReference>
<dbReference type="GO" id="GO:0000160">
    <property type="term" value="P:phosphorelay signal transduction system"/>
    <property type="evidence" value="ECO:0007669"/>
    <property type="project" value="UniProtKB-KW"/>
</dbReference>
<keyword evidence="15" id="KW-1185">Reference proteome</keyword>
<evidence type="ECO:0000256" key="7">
    <source>
        <dbReference type="ARBA" id="ARBA00022989"/>
    </source>
</evidence>
<keyword evidence="3 11" id="KW-0597">Phosphoprotein</keyword>